<dbReference type="EMBL" id="CP012264">
    <property type="protein sequence ID" value="ALB63461.1"/>
    <property type="molecule type" value="Genomic_DNA"/>
</dbReference>
<dbReference type="STRING" id="1073999.AFK62_13525"/>
<keyword evidence="5" id="KW-1185">Reference proteome</keyword>
<dbReference type="RefSeq" id="WP_007665731.1">
    <property type="nucleotide sequence ID" value="NZ_CAKW01000022.1"/>
</dbReference>
<dbReference type="SMART" id="SM00953">
    <property type="entry name" value="RES"/>
    <property type="match status" value="1"/>
</dbReference>
<reference evidence="5" key="3">
    <citation type="submission" date="2015-09" db="EMBL/GenBank/DDBJ databases">
        <title>Cronobacter genome sequencing and assembly.</title>
        <authorList>
            <person name="Descombes P."/>
            <person name="Baert L."/>
            <person name="Ngom-Bru C."/>
            <person name="Barretto C."/>
        </authorList>
    </citation>
    <scope>NUCLEOTIDE SEQUENCE [LARGE SCALE GENOMIC DNA]</scope>
    <source>
        <strain evidence="5">LMG 26250</strain>
    </source>
</reference>
<accession>K7ZY37</accession>
<evidence type="ECO:0000259" key="1">
    <source>
        <dbReference type="SMART" id="SM00953"/>
    </source>
</evidence>
<dbReference type="PATRIC" id="fig|1073999.7.peg.2839"/>
<evidence type="ECO:0000313" key="2">
    <source>
        <dbReference type="EMBL" id="ALB63461.1"/>
    </source>
</evidence>
<dbReference type="Proteomes" id="UP000009340">
    <property type="component" value="Unassembled WGS sequence"/>
</dbReference>
<gene>
    <name evidence="2" type="ORF">AFK62_13525</name>
    <name evidence="3" type="ORF">BN137_653</name>
</gene>
<reference evidence="5" key="2">
    <citation type="submission" date="2015-07" db="EMBL/GenBank/DDBJ databases">
        <authorList>
            <person name="Moine D."/>
            <person name="Kassam M."/>
        </authorList>
    </citation>
    <scope>NUCLEOTIDE SEQUENCE [LARGE SCALE GENOMIC DNA]</scope>
    <source>
        <strain evidence="5">LMG 26250</strain>
    </source>
</reference>
<name>K7ZY37_9ENTR</name>
<evidence type="ECO:0000313" key="5">
    <source>
        <dbReference type="Proteomes" id="UP000067320"/>
    </source>
</evidence>
<dbReference type="OrthoDB" id="7257056at2"/>
<evidence type="ECO:0000313" key="4">
    <source>
        <dbReference type="Proteomes" id="UP000009340"/>
    </source>
</evidence>
<dbReference type="AlphaFoldDB" id="K7ZY37"/>
<sequence length="213" mass="23133">MVDFTEDCLPAPPADMQVPRVTVWPAGKRILRVHSRQFSGDAFNPGLGNARFSPLFHANGHAIPTLYGGIEAEVVLMETLFHDVPVGSLGASFDLHKAAGLYISTLMPGRPLSLVNLTPTLLRRWGVTQAALTASSPLCYPQTRLWARAIHAANPQVHGISWASRQHGGKALMLFGDRMNAIPLVLRESLPLPEGALEVIYRLADEMGLVLVT</sequence>
<dbReference type="InterPro" id="IPR014914">
    <property type="entry name" value="RES_dom"/>
</dbReference>
<dbReference type="Proteomes" id="UP000067320">
    <property type="component" value="Chromosome"/>
</dbReference>
<dbReference type="Pfam" id="PF08808">
    <property type="entry name" value="RES"/>
    <property type="match status" value="1"/>
</dbReference>
<protein>
    <recommendedName>
        <fullName evidence="1">RES domain-containing protein</fullName>
    </recommendedName>
</protein>
<proteinExistence type="predicted"/>
<reference evidence="3" key="1">
    <citation type="submission" date="2012-07" db="EMBL/GenBank/DDBJ databases">
        <authorList>
            <person name="Cummings C."/>
        </authorList>
    </citation>
    <scope>NUCLEOTIDE SEQUENCE</scope>
    <source>
        <strain evidence="3">1330</strain>
    </source>
</reference>
<feature type="domain" description="RES" evidence="1">
    <location>
        <begin position="43"/>
        <end position="186"/>
    </location>
</feature>
<dbReference type="EMBL" id="CAKW01000022">
    <property type="protein sequence ID" value="CCJ71316.1"/>
    <property type="molecule type" value="Genomic_DNA"/>
</dbReference>
<organism evidence="3 4">
    <name type="scientific">Cronobacter condimenti 1330</name>
    <dbReference type="NCBI Taxonomy" id="1073999"/>
    <lineage>
        <taxon>Bacteria</taxon>
        <taxon>Pseudomonadati</taxon>
        <taxon>Pseudomonadota</taxon>
        <taxon>Gammaproteobacteria</taxon>
        <taxon>Enterobacterales</taxon>
        <taxon>Enterobacteriaceae</taxon>
        <taxon>Cronobacter</taxon>
    </lineage>
</organism>
<dbReference type="eggNOG" id="ENOG502ZC2V">
    <property type="taxonomic scope" value="Bacteria"/>
</dbReference>
<dbReference type="KEGG" id="ccon:AFK62_13525"/>
<evidence type="ECO:0000313" key="3">
    <source>
        <dbReference type="EMBL" id="CCJ71316.1"/>
    </source>
</evidence>
<reference evidence="2 5" key="4">
    <citation type="journal article" date="2016" name="Genome Announc.">
        <title>Fully Closed Genome Sequences of Five Type Strains of the Genus Cronobacter and One Cronobacter sakazakii Strain.</title>
        <authorList>
            <person name="Moine D."/>
            <person name="Kassam M."/>
            <person name="Baert L."/>
            <person name="Tang Y."/>
            <person name="Barretto C."/>
            <person name="Ngom Bru C."/>
            <person name="Klijn A."/>
            <person name="Descombes P."/>
        </authorList>
    </citation>
    <scope>NUCLEOTIDE SEQUENCE [LARGE SCALE GENOMIC DNA]</scope>
    <source>
        <strain evidence="2 5">LMG 26250</strain>
    </source>
</reference>